<organism evidence="1">
    <name type="scientific">Enterococcus casseliflavus</name>
    <name type="common">Enterococcus flavescens</name>
    <dbReference type="NCBI Taxonomy" id="37734"/>
    <lineage>
        <taxon>Bacteria</taxon>
        <taxon>Bacillati</taxon>
        <taxon>Bacillota</taxon>
        <taxon>Bacilli</taxon>
        <taxon>Lactobacillales</taxon>
        <taxon>Enterococcaceae</taxon>
        <taxon>Enterococcus</taxon>
    </lineage>
</organism>
<dbReference type="EMBL" id="CACRTX010000002">
    <property type="protein sequence ID" value="VYT68773.1"/>
    <property type="molecule type" value="Genomic_DNA"/>
</dbReference>
<sequence>MALQIAIRFFARSTYFSIVPLHRSVHSGYNKYVLLFSGFTYLSNKSHVKGSDLDRYWTFAVDFYGYFFHRLLVLLPRRTQLCIRLSHQAQYSQCQQLAFCPAVVLLVSDALSRRGRFIAAQRADRRGFLPSSRFWQLSSSCVTRRNGTVSQRFTHKHQKVRQKRHSSKCLFSIVYFDDGS</sequence>
<gene>
    <name evidence="1" type="ORF">ECLFYP2_01361</name>
</gene>
<evidence type="ECO:0000313" key="1">
    <source>
        <dbReference type="EMBL" id="VYT68773.1"/>
    </source>
</evidence>
<dbReference type="AlphaFoldDB" id="A0A6N2YR95"/>
<accession>A0A6N2YR95</accession>
<protein>
    <submittedName>
        <fullName evidence="1">Uncharacterized protein</fullName>
    </submittedName>
</protein>
<reference evidence="1" key="1">
    <citation type="submission" date="2019-11" db="EMBL/GenBank/DDBJ databases">
        <authorList>
            <person name="Feng L."/>
        </authorList>
    </citation>
    <scope>NUCLEOTIDE SEQUENCE</scope>
    <source>
        <strain evidence="1">ECasseliflavusLFYP2</strain>
    </source>
</reference>
<proteinExistence type="predicted"/>
<name>A0A6N2YR95_ENTCA</name>